<feature type="compositionally biased region" description="Low complexity" evidence="1">
    <location>
        <begin position="203"/>
        <end position="215"/>
    </location>
</feature>
<gene>
    <name evidence="3" type="ORF">SAMD00023353_4300570</name>
</gene>
<feature type="compositionally biased region" description="Basic and acidic residues" evidence="1">
    <location>
        <begin position="140"/>
        <end position="152"/>
    </location>
</feature>
<evidence type="ECO:0000313" key="4">
    <source>
        <dbReference type="Proteomes" id="UP000054516"/>
    </source>
</evidence>
<feature type="region of interest" description="Disordered" evidence="1">
    <location>
        <begin position="140"/>
        <end position="171"/>
    </location>
</feature>
<proteinExistence type="predicted"/>
<dbReference type="STRING" id="77044.A0A1W2TNR5"/>
<evidence type="ECO:0000256" key="1">
    <source>
        <dbReference type="SAM" id="MobiDB-lite"/>
    </source>
</evidence>
<keyword evidence="4" id="KW-1185">Reference proteome</keyword>
<name>A0A1W2TNR5_ROSNE</name>
<organism evidence="3">
    <name type="scientific">Rosellinia necatrix</name>
    <name type="common">White root-rot fungus</name>
    <dbReference type="NCBI Taxonomy" id="77044"/>
    <lineage>
        <taxon>Eukaryota</taxon>
        <taxon>Fungi</taxon>
        <taxon>Dikarya</taxon>
        <taxon>Ascomycota</taxon>
        <taxon>Pezizomycotina</taxon>
        <taxon>Sordariomycetes</taxon>
        <taxon>Xylariomycetidae</taxon>
        <taxon>Xylariales</taxon>
        <taxon>Xylariaceae</taxon>
        <taxon>Rosellinia</taxon>
    </lineage>
</organism>
<evidence type="ECO:0000313" key="3">
    <source>
        <dbReference type="EMBL" id="GAP90022.2"/>
    </source>
</evidence>
<evidence type="ECO:0000259" key="2">
    <source>
        <dbReference type="Pfam" id="PF25545"/>
    </source>
</evidence>
<dbReference type="PANTHER" id="PTHR42470:SF1">
    <property type="entry name" value="VAST DOMAIN-CONTAINING PROTEIN"/>
    <property type="match status" value="1"/>
</dbReference>
<accession>A0A1W2TNR5</accession>
<dbReference type="EMBL" id="DF977488">
    <property type="protein sequence ID" value="GAP90022.2"/>
    <property type="molecule type" value="Genomic_DNA"/>
</dbReference>
<dbReference type="InterPro" id="IPR057684">
    <property type="entry name" value="DUF7924"/>
</dbReference>
<feature type="region of interest" description="Disordered" evidence="1">
    <location>
        <begin position="184"/>
        <end position="215"/>
    </location>
</feature>
<sequence>MNHAVSKTRRSPMKALQEGLLDSTTRSGAELEQAPGKQPPGNEDLARGVSSQPTRRRLDVTADIDLVPTKRARLTRMDTQQSGITDRNVEQAVKTALQQPKPKSPKQPYASFLKDFVDPAEDSRPESAHTLVCEWLKSVESNRRPRESRSDSHLYSSDDDPVPRQLTKSVPEVGYTQVVDGFVVPPAPVSGRSEPGSTDARSDSPSDGSGRSSARFVENPLYRSINLAANNVYMRPPYEDLPKHIADLVTEICKKRDSPEPTLHEVRQNPDLAALQWLGAGESQVAQYFRSAIFPFPSITESLQRSDKQPIVKHAVPTTGSKLRLSNPIPDMLYGYSRQTAFPQQQAQLISIGAANVANDQDLLYPFFAIEFKGDGPTGVGSLWVATNQCLGSSTSCVNIAERLNNQLNQYGGDEAYSINSAAFSIAMSGTEARLYVSWKHEHEYYMKSVESFLLQRPEHYLEFRKHVLNIINWGKGKRLAEIQDSLDILSKESRMKASEAAKSR</sequence>
<dbReference type="AlphaFoldDB" id="A0A1W2TNR5"/>
<feature type="domain" description="DUF7924" evidence="2">
    <location>
        <begin position="282"/>
        <end position="486"/>
    </location>
</feature>
<protein>
    <recommendedName>
        <fullName evidence="2">DUF7924 domain-containing protein</fullName>
    </recommendedName>
</protein>
<dbReference type="Pfam" id="PF25545">
    <property type="entry name" value="DUF7924"/>
    <property type="match status" value="1"/>
</dbReference>
<dbReference type="OMA" id="MARHTVP"/>
<dbReference type="PANTHER" id="PTHR42470">
    <property type="entry name" value="VAST DOMAIN-CONTAINING PROTEIN"/>
    <property type="match status" value="1"/>
</dbReference>
<feature type="compositionally biased region" description="Basic residues" evidence="1">
    <location>
        <begin position="1"/>
        <end position="12"/>
    </location>
</feature>
<feature type="region of interest" description="Disordered" evidence="1">
    <location>
        <begin position="1"/>
        <end position="109"/>
    </location>
</feature>
<dbReference type="OrthoDB" id="5233438at2759"/>
<dbReference type="Proteomes" id="UP000054516">
    <property type="component" value="Unassembled WGS sequence"/>
</dbReference>
<reference evidence="3" key="1">
    <citation type="submission" date="2016-03" db="EMBL/GenBank/DDBJ databases">
        <title>Draft genome sequence of Rosellinia necatrix.</title>
        <authorList>
            <person name="Kanematsu S."/>
        </authorList>
    </citation>
    <scope>NUCLEOTIDE SEQUENCE [LARGE SCALE GENOMIC DNA]</scope>
    <source>
        <strain evidence="3">W97</strain>
    </source>
</reference>